<evidence type="ECO:0000313" key="3">
    <source>
        <dbReference type="Proteomes" id="UP000289792"/>
    </source>
</evidence>
<dbReference type="SUPFAM" id="SSF101874">
    <property type="entry name" value="YceI-like"/>
    <property type="match status" value="1"/>
</dbReference>
<accession>A0A4Q0XD00</accession>
<evidence type="ECO:0000313" key="2">
    <source>
        <dbReference type="EMBL" id="RXJ44476.1"/>
    </source>
</evidence>
<dbReference type="InterPro" id="IPR007372">
    <property type="entry name" value="Lipid/polyisoprenoid-bd_YceI"/>
</dbReference>
<dbReference type="Pfam" id="PF04264">
    <property type="entry name" value="YceI"/>
    <property type="match status" value="1"/>
</dbReference>
<dbReference type="Gene3D" id="2.40.128.110">
    <property type="entry name" value="Lipid/polyisoprenoid-binding, YceI-like"/>
    <property type="match status" value="1"/>
</dbReference>
<keyword evidence="3" id="KW-1185">Reference proteome</keyword>
<comment type="caution">
    <text evidence="2">The sequence shown here is derived from an EMBL/GenBank/DDBJ whole genome shotgun (WGS) entry which is preliminary data.</text>
</comment>
<dbReference type="InterPro" id="IPR036761">
    <property type="entry name" value="TTHA0802/YceI-like_sf"/>
</dbReference>
<sequence>MKRFLFILPFLILVSFSKINTVKNSKTIRITPKSELQINGTSNVKDFTCAYEIQNLNKPIQIHYEKEHDIIKFEKSVLILENNGFDCGGKGINKDFHGLLQSDIYPRISLTLKQINLKSHKKNMADALIDIEIAGLTRSYHMETTYQNLENWLISGKLKLNIKDFKLEAPKKMFGLVVVSDEIEISFKLVVEES</sequence>
<dbReference type="RefSeq" id="WP_129018815.1">
    <property type="nucleotide sequence ID" value="NZ_SDDZ01000017.1"/>
</dbReference>
<dbReference type="OrthoDB" id="1121590at2"/>
<dbReference type="AlphaFoldDB" id="A0A4Q0XD00"/>
<organism evidence="2 3">
    <name type="scientific">Gelidibacter gilvus</name>
    <dbReference type="NCBI Taxonomy" id="59602"/>
    <lineage>
        <taxon>Bacteria</taxon>
        <taxon>Pseudomonadati</taxon>
        <taxon>Bacteroidota</taxon>
        <taxon>Flavobacteriia</taxon>
        <taxon>Flavobacteriales</taxon>
        <taxon>Flavobacteriaceae</taxon>
        <taxon>Gelidibacter</taxon>
    </lineage>
</organism>
<dbReference type="Proteomes" id="UP000289792">
    <property type="component" value="Unassembled WGS sequence"/>
</dbReference>
<dbReference type="EMBL" id="SDDZ01000017">
    <property type="protein sequence ID" value="RXJ44476.1"/>
    <property type="molecule type" value="Genomic_DNA"/>
</dbReference>
<feature type="domain" description="Lipid/polyisoprenoid-binding YceI-like" evidence="1">
    <location>
        <begin position="84"/>
        <end position="190"/>
    </location>
</feature>
<evidence type="ECO:0000259" key="1">
    <source>
        <dbReference type="Pfam" id="PF04264"/>
    </source>
</evidence>
<protein>
    <submittedName>
        <fullName evidence="2">YceI family protein</fullName>
    </submittedName>
</protein>
<name>A0A4Q0XD00_9FLAO</name>
<proteinExistence type="predicted"/>
<reference evidence="2 3" key="1">
    <citation type="submission" date="2019-01" db="EMBL/GenBank/DDBJ databases">
        <title>Genome sequence of the Antarctic species Gelidibacter gilvus ACAM 158(T).</title>
        <authorList>
            <person name="Bowman J.P."/>
        </authorList>
    </citation>
    <scope>NUCLEOTIDE SEQUENCE [LARGE SCALE GENOMIC DNA]</scope>
    <source>
        <strain evidence="2 3">IC158</strain>
    </source>
</reference>
<gene>
    <name evidence="2" type="ORF">ESZ48_17585</name>
</gene>